<dbReference type="GO" id="GO:0022857">
    <property type="term" value="F:transmembrane transporter activity"/>
    <property type="evidence" value="ECO:0007669"/>
    <property type="project" value="InterPro"/>
</dbReference>
<evidence type="ECO:0000256" key="5">
    <source>
        <dbReference type="SAM" id="Phobius"/>
    </source>
</evidence>
<dbReference type="InterPro" id="IPR020846">
    <property type="entry name" value="MFS_dom"/>
</dbReference>
<dbReference type="AlphaFoldDB" id="A0A7J8FNR8"/>
<feature type="transmembrane region" description="Helical" evidence="5">
    <location>
        <begin position="218"/>
        <end position="240"/>
    </location>
</feature>
<evidence type="ECO:0000256" key="2">
    <source>
        <dbReference type="ARBA" id="ARBA00022692"/>
    </source>
</evidence>
<feature type="transmembrane region" description="Helical" evidence="5">
    <location>
        <begin position="12"/>
        <end position="34"/>
    </location>
</feature>
<dbReference type="InterPro" id="IPR005828">
    <property type="entry name" value="MFS_sugar_transport-like"/>
</dbReference>
<keyword evidence="2 5" id="KW-0812">Transmembrane</keyword>
<feature type="domain" description="Major facilitator superfamily (MFS) profile" evidence="6">
    <location>
        <begin position="1"/>
        <end position="271"/>
    </location>
</feature>
<dbReference type="GO" id="GO:0012505">
    <property type="term" value="C:endomembrane system"/>
    <property type="evidence" value="ECO:0007669"/>
    <property type="project" value="UniProtKB-SubCell"/>
</dbReference>
<dbReference type="SUPFAM" id="SSF103473">
    <property type="entry name" value="MFS general substrate transporter"/>
    <property type="match status" value="1"/>
</dbReference>
<feature type="transmembrane region" description="Helical" evidence="5">
    <location>
        <begin position="97"/>
        <end position="117"/>
    </location>
</feature>
<feature type="transmembrane region" description="Helical" evidence="5">
    <location>
        <begin position="246"/>
        <end position="266"/>
    </location>
</feature>
<accession>A0A7J8FNR8</accession>
<organism evidence="7 8">
    <name type="scientific">Rousettus aegyptiacus</name>
    <name type="common">Egyptian fruit bat</name>
    <name type="synonym">Pteropus aegyptiacus</name>
    <dbReference type="NCBI Taxonomy" id="9407"/>
    <lineage>
        <taxon>Eukaryota</taxon>
        <taxon>Metazoa</taxon>
        <taxon>Chordata</taxon>
        <taxon>Craniata</taxon>
        <taxon>Vertebrata</taxon>
        <taxon>Euteleostomi</taxon>
        <taxon>Mammalia</taxon>
        <taxon>Eutheria</taxon>
        <taxon>Laurasiatheria</taxon>
        <taxon>Chiroptera</taxon>
        <taxon>Yinpterochiroptera</taxon>
        <taxon>Pteropodoidea</taxon>
        <taxon>Pteropodidae</taxon>
        <taxon>Rousettinae</taxon>
        <taxon>Rousettus</taxon>
    </lineage>
</organism>
<dbReference type="PANTHER" id="PTHR24064">
    <property type="entry name" value="SOLUTE CARRIER FAMILY 22 MEMBER"/>
    <property type="match status" value="1"/>
</dbReference>
<evidence type="ECO:0000256" key="3">
    <source>
        <dbReference type="ARBA" id="ARBA00022989"/>
    </source>
</evidence>
<dbReference type="EMBL" id="JACASE010000007">
    <property type="protein sequence ID" value="KAF6448792.1"/>
    <property type="molecule type" value="Genomic_DNA"/>
</dbReference>
<sequence length="314" mass="35481">MLLPLFAYFIRNWRMLLLALTMPGVLCVVLWWFIPESPRWLISQGRFEEAEAIIHRAAKMNKIVAPSTIFEPSELQDLSSRKQQPYNILDLLRTRNIRAITIMSIVLWMTISVGYFGLSLDTPNLHGDIYVNCLLSAMVEVPAYTLAWLLLRYLPRRYSMATALFLGGGVLLFVQLVPSELYYLATALVMVGKFGVTAAFAMVYVYTAELYPTVVRNMGVGVSSTASRLGSILSPYFVYLGAYDRFLPYILMGSLTILTAILTLFFPESFGTPLPDTIDQMLRVKGLKYRQMPSHTRILKDGEENPTVLKSTAF</sequence>
<dbReference type="GO" id="GO:0016020">
    <property type="term" value="C:membrane"/>
    <property type="evidence" value="ECO:0007669"/>
    <property type="project" value="InterPro"/>
</dbReference>
<dbReference type="InterPro" id="IPR036259">
    <property type="entry name" value="MFS_trans_sf"/>
</dbReference>
<feature type="transmembrane region" description="Helical" evidence="5">
    <location>
        <begin position="182"/>
        <end position="206"/>
    </location>
</feature>
<dbReference type="Gene3D" id="1.20.1250.20">
    <property type="entry name" value="MFS general substrate transporter like domains"/>
    <property type="match status" value="1"/>
</dbReference>
<gene>
    <name evidence="7" type="ORF">HJG63_017734</name>
</gene>
<comment type="subcellular location">
    <subcellularLocation>
        <location evidence="1">Endomembrane system</location>
        <topology evidence="1">Multi-pass membrane protein</topology>
    </subcellularLocation>
</comment>
<proteinExistence type="predicted"/>
<evidence type="ECO:0000259" key="6">
    <source>
        <dbReference type="PROSITE" id="PS50850"/>
    </source>
</evidence>
<comment type="caution">
    <text evidence="7">The sequence shown here is derived from an EMBL/GenBank/DDBJ whole genome shotgun (WGS) entry which is preliminary data.</text>
</comment>
<keyword evidence="3 5" id="KW-1133">Transmembrane helix</keyword>
<feature type="transmembrane region" description="Helical" evidence="5">
    <location>
        <begin position="129"/>
        <end position="151"/>
    </location>
</feature>
<evidence type="ECO:0000313" key="7">
    <source>
        <dbReference type="EMBL" id="KAF6448792.1"/>
    </source>
</evidence>
<feature type="transmembrane region" description="Helical" evidence="5">
    <location>
        <begin position="158"/>
        <end position="176"/>
    </location>
</feature>
<evidence type="ECO:0000313" key="8">
    <source>
        <dbReference type="Proteomes" id="UP000593571"/>
    </source>
</evidence>
<protein>
    <submittedName>
        <fullName evidence="7">Solute carrier family 22 member 5</fullName>
    </submittedName>
</protein>
<evidence type="ECO:0000256" key="4">
    <source>
        <dbReference type="ARBA" id="ARBA00023136"/>
    </source>
</evidence>
<dbReference type="Pfam" id="PF00083">
    <property type="entry name" value="Sugar_tr"/>
    <property type="match status" value="1"/>
</dbReference>
<name>A0A7J8FNR8_ROUAE</name>
<evidence type="ECO:0000256" key="1">
    <source>
        <dbReference type="ARBA" id="ARBA00004127"/>
    </source>
</evidence>
<dbReference type="PROSITE" id="PS50850">
    <property type="entry name" value="MFS"/>
    <property type="match status" value="1"/>
</dbReference>
<keyword evidence="8" id="KW-1185">Reference proteome</keyword>
<reference evidence="7 8" key="1">
    <citation type="journal article" date="2020" name="Nature">
        <title>Six reference-quality genomes reveal evolution of bat adaptations.</title>
        <authorList>
            <person name="Jebb D."/>
            <person name="Huang Z."/>
            <person name="Pippel M."/>
            <person name="Hughes G.M."/>
            <person name="Lavrichenko K."/>
            <person name="Devanna P."/>
            <person name="Winkler S."/>
            <person name="Jermiin L.S."/>
            <person name="Skirmuntt E.C."/>
            <person name="Katzourakis A."/>
            <person name="Burkitt-Gray L."/>
            <person name="Ray D.A."/>
            <person name="Sullivan K.A.M."/>
            <person name="Roscito J.G."/>
            <person name="Kirilenko B.M."/>
            <person name="Davalos L.M."/>
            <person name="Corthals A.P."/>
            <person name="Power M.L."/>
            <person name="Jones G."/>
            <person name="Ransome R.D."/>
            <person name="Dechmann D.K.N."/>
            <person name="Locatelli A.G."/>
            <person name="Puechmaille S.J."/>
            <person name="Fedrigo O."/>
            <person name="Jarvis E.D."/>
            <person name="Hiller M."/>
            <person name="Vernes S.C."/>
            <person name="Myers E.W."/>
            <person name="Teeling E.C."/>
        </authorList>
    </citation>
    <scope>NUCLEOTIDE SEQUENCE [LARGE SCALE GENOMIC DNA]</scope>
    <source>
        <strain evidence="7">MRouAeg1</strain>
        <tissue evidence="7">Muscle</tissue>
    </source>
</reference>
<dbReference type="Proteomes" id="UP000593571">
    <property type="component" value="Unassembled WGS sequence"/>
</dbReference>
<keyword evidence="4 5" id="KW-0472">Membrane</keyword>